<keyword evidence="7 17" id="KW-0808">Transferase</keyword>
<evidence type="ECO:0000256" key="3">
    <source>
        <dbReference type="ARBA" id="ARBA00005189"/>
    </source>
</evidence>
<evidence type="ECO:0000256" key="2">
    <source>
        <dbReference type="ARBA" id="ARBA00004771"/>
    </source>
</evidence>
<dbReference type="EMBL" id="KQ965360">
    <property type="protein sequence ID" value="KXN64613.1"/>
    <property type="molecule type" value="Genomic_DNA"/>
</dbReference>
<keyword evidence="10 16" id="KW-0256">Endoplasmic reticulum</keyword>
<evidence type="ECO:0000256" key="13">
    <source>
        <dbReference type="ARBA" id="ARBA00023136"/>
    </source>
</evidence>
<proteinExistence type="inferred from homology"/>
<organism evidence="17 18">
    <name type="scientific">Conidiobolus coronatus (strain ATCC 28846 / CBS 209.66 / NRRL 28638)</name>
    <name type="common">Delacroixia coronata</name>
    <dbReference type="NCBI Taxonomy" id="796925"/>
    <lineage>
        <taxon>Eukaryota</taxon>
        <taxon>Fungi</taxon>
        <taxon>Fungi incertae sedis</taxon>
        <taxon>Zoopagomycota</taxon>
        <taxon>Entomophthoromycotina</taxon>
        <taxon>Entomophthoromycetes</taxon>
        <taxon>Entomophthorales</taxon>
        <taxon>Ancylistaceae</taxon>
        <taxon>Conidiobolus</taxon>
    </lineage>
</organism>
<comment type="function">
    <text evidence="16">Catalyzes the terminal and only committed step in triacylglycerol synthesis by using diacylglycerol and fatty acyl CoA as substrates.</text>
</comment>
<keyword evidence="6 16" id="KW-0444">Lipid biosynthesis</keyword>
<evidence type="ECO:0000256" key="9">
    <source>
        <dbReference type="ARBA" id="ARBA00022798"/>
    </source>
</evidence>
<evidence type="ECO:0000256" key="6">
    <source>
        <dbReference type="ARBA" id="ARBA00022516"/>
    </source>
</evidence>
<evidence type="ECO:0000256" key="7">
    <source>
        <dbReference type="ARBA" id="ARBA00022679"/>
    </source>
</evidence>
<evidence type="ECO:0000256" key="11">
    <source>
        <dbReference type="ARBA" id="ARBA00022989"/>
    </source>
</evidence>
<comment type="pathway">
    <text evidence="2 16">Glycerolipid metabolism; triacylglycerol biosynthesis.</text>
</comment>
<dbReference type="OrthoDB" id="264532at2759"/>
<evidence type="ECO:0000256" key="5">
    <source>
        <dbReference type="ARBA" id="ARBA00013244"/>
    </source>
</evidence>
<dbReference type="PANTHER" id="PTHR12317:SF0">
    <property type="entry name" value="ACYLTRANSFERASE"/>
    <property type="match status" value="1"/>
</dbReference>
<dbReference type="Pfam" id="PF03982">
    <property type="entry name" value="DAGAT"/>
    <property type="match status" value="1"/>
</dbReference>
<reference evidence="17 18" key="1">
    <citation type="journal article" date="2015" name="Genome Biol. Evol.">
        <title>Phylogenomic analyses indicate that early fungi evolved digesting cell walls of algal ancestors of land plants.</title>
        <authorList>
            <person name="Chang Y."/>
            <person name="Wang S."/>
            <person name="Sekimoto S."/>
            <person name="Aerts A.L."/>
            <person name="Choi C."/>
            <person name="Clum A."/>
            <person name="LaButti K.M."/>
            <person name="Lindquist E.A."/>
            <person name="Yee Ngan C."/>
            <person name="Ohm R.A."/>
            <person name="Salamov A.A."/>
            <person name="Grigoriev I.V."/>
            <person name="Spatafora J.W."/>
            <person name="Berbee M.L."/>
        </authorList>
    </citation>
    <scope>NUCLEOTIDE SEQUENCE [LARGE SCALE GENOMIC DNA]</scope>
    <source>
        <strain evidence="17 18">NRRL 28638</strain>
    </source>
</reference>
<evidence type="ECO:0000256" key="16">
    <source>
        <dbReference type="RuleBase" id="RU367023"/>
    </source>
</evidence>
<keyword evidence="8 16" id="KW-0812">Transmembrane</keyword>
<protein>
    <recommendedName>
        <fullName evidence="5 16">Diacylglycerol O-acyltransferase</fullName>
        <ecNumber evidence="5 16">2.3.1.20</ecNumber>
    </recommendedName>
</protein>
<comment type="catalytic activity">
    <reaction evidence="15 16">
        <text>an acyl-CoA + a 1,2-diacyl-sn-glycerol = a triacyl-sn-glycerol + CoA</text>
        <dbReference type="Rhea" id="RHEA:10868"/>
        <dbReference type="ChEBI" id="CHEBI:17815"/>
        <dbReference type="ChEBI" id="CHEBI:57287"/>
        <dbReference type="ChEBI" id="CHEBI:58342"/>
        <dbReference type="ChEBI" id="CHEBI:64615"/>
        <dbReference type="EC" id="2.3.1.20"/>
    </reaction>
</comment>
<keyword evidence="14 16" id="KW-0012">Acyltransferase</keyword>
<dbReference type="InterPro" id="IPR007130">
    <property type="entry name" value="DAGAT"/>
</dbReference>
<dbReference type="GO" id="GO:0004144">
    <property type="term" value="F:diacylglycerol O-acyltransferase activity"/>
    <property type="evidence" value="ECO:0007669"/>
    <property type="project" value="UniProtKB-UniRule"/>
</dbReference>
<dbReference type="GO" id="GO:0005789">
    <property type="term" value="C:endoplasmic reticulum membrane"/>
    <property type="evidence" value="ECO:0007669"/>
    <property type="project" value="UniProtKB-SubCell"/>
</dbReference>
<comment type="pathway">
    <text evidence="3">Lipid metabolism.</text>
</comment>
<comment type="similarity">
    <text evidence="4 16">Belongs to the diacylglycerol acyltransferase family.</text>
</comment>
<dbReference type="CDD" id="cd07987">
    <property type="entry name" value="LPLAT_MGAT-like"/>
    <property type="match status" value="1"/>
</dbReference>
<sequence>MNGNIEKLKNSRLEAKHIVLLWFNLGTVSLVIMVLSICFGYWYLLLPYFAYIYMDPRSQNGAKTSNLHRNNFLLNIIRDYFDMKIIKTCDIPATKNYIFCYHPHGIIPFGMGIGLNSNCCGFDDLYPNINVNIKVHSIFLTSPLLREVCLYFGSQPATRESIIKTLNEPGNSVGLSIGGAAEIVYSVPNAAKLIIKNRFGFVRIALETGADLVPVYSFGENDTYNQHPIDQSSKFYRVNKAFYKRTNAVFPKLSGRGILPNTKGIFPNNAPIRIVVGKPIKVEKNPNPTDEQIRDLHDKYCSELIALYNEYKDEFWYDANSSPPKLELLLNPLK</sequence>
<accession>A0A137NPE9</accession>
<dbReference type="GO" id="GO:0019432">
    <property type="term" value="P:triglyceride biosynthetic process"/>
    <property type="evidence" value="ECO:0007669"/>
    <property type="project" value="UniProtKB-UniRule"/>
</dbReference>
<dbReference type="STRING" id="796925.A0A137NPE9"/>
<dbReference type="PANTHER" id="PTHR12317">
    <property type="entry name" value="DIACYLGLYCEROL O-ACYLTRANSFERASE"/>
    <property type="match status" value="1"/>
</dbReference>
<comment type="subcellular location">
    <subcellularLocation>
        <location evidence="1 16">Endoplasmic reticulum membrane</location>
        <topology evidence="1 16">Multi-pass membrane protein</topology>
    </subcellularLocation>
</comment>
<evidence type="ECO:0000256" key="1">
    <source>
        <dbReference type="ARBA" id="ARBA00004477"/>
    </source>
</evidence>
<gene>
    <name evidence="17" type="ORF">CONCODRAFT_14217</name>
</gene>
<dbReference type="Proteomes" id="UP000070444">
    <property type="component" value="Unassembled WGS sequence"/>
</dbReference>
<evidence type="ECO:0000256" key="4">
    <source>
        <dbReference type="ARBA" id="ARBA00005420"/>
    </source>
</evidence>
<dbReference type="EC" id="2.3.1.20" evidence="5 16"/>
<evidence type="ECO:0000313" key="18">
    <source>
        <dbReference type="Proteomes" id="UP000070444"/>
    </source>
</evidence>
<keyword evidence="12 16" id="KW-0443">Lipid metabolism</keyword>
<keyword evidence="9" id="KW-0319">Glycerol metabolism</keyword>
<evidence type="ECO:0000256" key="15">
    <source>
        <dbReference type="ARBA" id="ARBA00048109"/>
    </source>
</evidence>
<evidence type="ECO:0000256" key="14">
    <source>
        <dbReference type="ARBA" id="ARBA00023315"/>
    </source>
</evidence>
<evidence type="ECO:0000256" key="10">
    <source>
        <dbReference type="ARBA" id="ARBA00022824"/>
    </source>
</evidence>
<keyword evidence="11 16" id="KW-1133">Transmembrane helix</keyword>
<keyword evidence="13 16" id="KW-0472">Membrane</keyword>
<evidence type="ECO:0000256" key="8">
    <source>
        <dbReference type="ARBA" id="ARBA00022692"/>
    </source>
</evidence>
<dbReference type="GO" id="GO:0006071">
    <property type="term" value="P:glycerol metabolic process"/>
    <property type="evidence" value="ECO:0007669"/>
    <property type="project" value="UniProtKB-UniRule"/>
</dbReference>
<comment type="caution">
    <text evidence="16">Lacks conserved residue(s) required for the propagation of feature annotation.</text>
</comment>
<keyword evidence="18" id="KW-1185">Reference proteome</keyword>
<dbReference type="AlphaFoldDB" id="A0A137NPE9"/>
<evidence type="ECO:0000313" key="17">
    <source>
        <dbReference type="EMBL" id="KXN64613.1"/>
    </source>
</evidence>
<evidence type="ECO:0000256" key="12">
    <source>
        <dbReference type="ARBA" id="ARBA00023098"/>
    </source>
</evidence>
<name>A0A137NPE9_CONC2</name>
<dbReference type="UniPathway" id="UPA00282"/>
<feature type="transmembrane region" description="Helical" evidence="16">
    <location>
        <begin position="21"/>
        <end position="44"/>
    </location>
</feature>